<name>A0A1G4BCP9_9PEZI</name>
<gene>
    <name evidence="1" type="ORF">CORC01_05469</name>
</gene>
<keyword evidence="2" id="KW-1185">Reference proteome</keyword>
<organism evidence="1 2">
    <name type="scientific">Colletotrichum orchidophilum</name>
    <dbReference type="NCBI Taxonomy" id="1209926"/>
    <lineage>
        <taxon>Eukaryota</taxon>
        <taxon>Fungi</taxon>
        <taxon>Dikarya</taxon>
        <taxon>Ascomycota</taxon>
        <taxon>Pezizomycotina</taxon>
        <taxon>Sordariomycetes</taxon>
        <taxon>Hypocreomycetidae</taxon>
        <taxon>Glomerellales</taxon>
        <taxon>Glomerellaceae</taxon>
        <taxon>Colletotrichum</taxon>
    </lineage>
</organism>
<protein>
    <submittedName>
        <fullName evidence="1">Uncharacterized protein</fullName>
    </submittedName>
</protein>
<reference evidence="1 2" key="1">
    <citation type="submission" date="2016-09" db="EMBL/GenBank/DDBJ databases">
        <authorList>
            <person name="Capua I."/>
            <person name="De Benedictis P."/>
            <person name="Joannis T."/>
            <person name="Lombin L.H."/>
            <person name="Cattoli G."/>
        </authorList>
    </citation>
    <scope>NUCLEOTIDE SEQUENCE [LARGE SCALE GENOMIC DNA]</scope>
    <source>
        <strain evidence="1 2">IMI 309357</strain>
    </source>
</reference>
<accession>A0A1G4BCP9</accession>
<evidence type="ECO:0000313" key="2">
    <source>
        <dbReference type="Proteomes" id="UP000176998"/>
    </source>
</evidence>
<sequence>MFQPDRPDKPQKRSPLRLPRQITVSLYGQQIPPLWPSGNEAVQDTKTFHLPD</sequence>
<dbReference type="EMBL" id="MJBS01000038">
    <property type="protein sequence ID" value="OHE99188.1"/>
    <property type="molecule type" value="Genomic_DNA"/>
</dbReference>
<dbReference type="OrthoDB" id="10518247at2759"/>
<proteinExistence type="predicted"/>
<evidence type="ECO:0000313" key="1">
    <source>
        <dbReference type="EMBL" id="OHE99188.1"/>
    </source>
</evidence>
<dbReference type="AlphaFoldDB" id="A0A1G4BCP9"/>
<comment type="caution">
    <text evidence="1">The sequence shown here is derived from an EMBL/GenBank/DDBJ whole genome shotgun (WGS) entry which is preliminary data.</text>
</comment>
<dbReference type="Proteomes" id="UP000176998">
    <property type="component" value="Unassembled WGS sequence"/>
</dbReference>
<dbReference type="RefSeq" id="XP_022476337.1">
    <property type="nucleotide sequence ID" value="XM_022617112.1"/>
</dbReference>
<dbReference type="GeneID" id="34558622"/>